<comment type="subcellular location">
    <subcellularLocation>
        <location evidence="1 6">Cell membrane</location>
        <topology evidence="1 6">Multi-pass membrane protein</topology>
    </subcellularLocation>
</comment>
<dbReference type="AlphaFoldDB" id="A0A1I1A2M6"/>
<accession>A0A1I1A2M6</accession>
<dbReference type="RefSeq" id="WP_090042426.1">
    <property type="nucleotide sequence ID" value="NZ_FOKI01000028.1"/>
</dbReference>
<dbReference type="EMBL" id="FOKI01000028">
    <property type="protein sequence ID" value="SFB31566.1"/>
    <property type="molecule type" value="Genomic_DNA"/>
</dbReference>
<feature type="transmembrane region" description="Helical" evidence="6">
    <location>
        <begin position="6"/>
        <end position="26"/>
    </location>
</feature>
<keyword evidence="3 6" id="KW-0812">Transmembrane</keyword>
<dbReference type="GO" id="GO:0005886">
    <property type="term" value="C:plasma membrane"/>
    <property type="evidence" value="ECO:0007669"/>
    <property type="project" value="UniProtKB-SubCell"/>
</dbReference>
<feature type="transmembrane region" description="Helical" evidence="6">
    <location>
        <begin position="51"/>
        <end position="73"/>
    </location>
</feature>
<name>A0A1I1A2M6_9CLOT</name>
<feature type="transmembrane region" description="Helical" evidence="6">
    <location>
        <begin position="195"/>
        <end position="213"/>
    </location>
</feature>
<reference evidence="8 9" key="1">
    <citation type="submission" date="2016-10" db="EMBL/GenBank/DDBJ databases">
        <authorList>
            <person name="de Groot N.N."/>
        </authorList>
    </citation>
    <scope>NUCLEOTIDE SEQUENCE [LARGE SCALE GENOMIC DNA]</scope>
    <source>
        <strain evidence="8 9">DSM 12271</strain>
    </source>
</reference>
<dbReference type="STRING" id="84698.SAMN04488528_102840"/>
<dbReference type="PANTHER" id="PTHR12677">
    <property type="entry name" value="GOLGI APPARATUS MEMBRANE PROTEIN TVP38-RELATED"/>
    <property type="match status" value="1"/>
</dbReference>
<dbReference type="PANTHER" id="PTHR12677:SF49">
    <property type="entry name" value="TVP38_TMEM64 FAMILY MEMBRANE PROTEIN"/>
    <property type="match status" value="1"/>
</dbReference>
<keyword evidence="5 6" id="KW-0472">Membrane</keyword>
<evidence type="ECO:0000256" key="2">
    <source>
        <dbReference type="ARBA" id="ARBA00022475"/>
    </source>
</evidence>
<keyword evidence="9" id="KW-1185">Reference proteome</keyword>
<evidence type="ECO:0000313" key="9">
    <source>
        <dbReference type="Proteomes" id="UP000198619"/>
    </source>
</evidence>
<dbReference type="InterPro" id="IPR015414">
    <property type="entry name" value="TMEM64"/>
</dbReference>
<dbReference type="Pfam" id="PF09335">
    <property type="entry name" value="VTT_dom"/>
    <property type="match status" value="1"/>
</dbReference>
<evidence type="ECO:0000313" key="8">
    <source>
        <dbReference type="EMBL" id="SFB31566.1"/>
    </source>
</evidence>
<feature type="domain" description="VTT" evidence="7">
    <location>
        <begin position="69"/>
        <end position="185"/>
    </location>
</feature>
<protein>
    <recommendedName>
        <fullName evidence="6">TVP38/TMEM64 family membrane protein</fullName>
    </recommendedName>
</protein>
<organism evidence="8 9">
    <name type="scientific">Clostridium frigidicarnis</name>
    <dbReference type="NCBI Taxonomy" id="84698"/>
    <lineage>
        <taxon>Bacteria</taxon>
        <taxon>Bacillati</taxon>
        <taxon>Bacillota</taxon>
        <taxon>Clostridia</taxon>
        <taxon>Eubacteriales</taxon>
        <taxon>Clostridiaceae</taxon>
        <taxon>Clostridium</taxon>
    </lineage>
</organism>
<evidence type="ECO:0000256" key="3">
    <source>
        <dbReference type="ARBA" id="ARBA00022692"/>
    </source>
</evidence>
<keyword evidence="4 6" id="KW-1133">Transmembrane helix</keyword>
<dbReference type="InterPro" id="IPR032816">
    <property type="entry name" value="VTT_dom"/>
</dbReference>
<dbReference type="Proteomes" id="UP000198619">
    <property type="component" value="Unassembled WGS sequence"/>
</dbReference>
<sequence length="220" mass="24395">MDKSRGKFIGKIVVVIGIIIALFFIFKSGNGIKQFRDLDCLILFIKRRGKYAVLAFLLIFALKPLVMVIPSTIMSITAGILFGPFYGFMMSLTGFFISGTFAFVLSRFLGKDFVNKILKGKAVTLNKNLNKNGFKVLLLLRLPPVLPYDPVSYACGLSEMKYFDFITASVIGVMPETFCYSVIGENFRDPMSAKFLLPLIFIIGATAVSGFVFKKAGKNN</sequence>
<evidence type="ECO:0000259" key="7">
    <source>
        <dbReference type="Pfam" id="PF09335"/>
    </source>
</evidence>
<keyword evidence="2 6" id="KW-1003">Cell membrane</keyword>
<evidence type="ECO:0000256" key="1">
    <source>
        <dbReference type="ARBA" id="ARBA00004651"/>
    </source>
</evidence>
<evidence type="ECO:0000256" key="5">
    <source>
        <dbReference type="ARBA" id="ARBA00023136"/>
    </source>
</evidence>
<proteinExistence type="inferred from homology"/>
<feature type="transmembrane region" description="Helical" evidence="6">
    <location>
        <begin position="85"/>
        <end position="109"/>
    </location>
</feature>
<evidence type="ECO:0000256" key="4">
    <source>
        <dbReference type="ARBA" id="ARBA00022989"/>
    </source>
</evidence>
<evidence type="ECO:0000256" key="6">
    <source>
        <dbReference type="RuleBase" id="RU366058"/>
    </source>
</evidence>
<feature type="transmembrane region" description="Helical" evidence="6">
    <location>
        <begin position="162"/>
        <end position="183"/>
    </location>
</feature>
<dbReference type="OrthoDB" id="9812980at2"/>
<gene>
    <name evidence="8" type="ORF">SAMN04488528_102840</name>
</gene>
<comment type="similarity">
    <text evidence="6">Belongs to the TVP38/TMEM64 family.</text>
</comment>